<evidence type="ECO:0000313" key="6">
    <source>
        <dbReference type="Proteomes" id="UP001152798"/>
    </source>
</evidence>
<gene>
    <name evidence="5" type="ORF">NEZAVI_LOCUS2179</name>
</gene>
<comment type="similarity">
    <text evidence="1">Belongs to the rtf2 family.</text>
</comment>
<dbReference type="InterPro" id="IPR006735">
    <property type="entry name" value="Rtf2"/>
</dbReference>
<dbReference type="AlphaFoldDB" id="A0A9P0H179"/>
<evidence type="ECO:0000256" key="1">
    <source>
        <dbReference type="ARBA" id="ARBA00009885"/>
    </source>
</evidence>
<dbReference type="Proteomes" id="UP001152798">
    <property type="component" value="Chromosome 1"/>
</dbReference>
<evidence type="ECO:0000256" key="4">
    <source>
        <dbReference type="SAM" id="Coils"/>
    </source>
</evidence>
<protein>
    <recommendedName>
        <fullName evidence="2">Replication termination factor 2</fullName>
    </recommendedName>
    <alternativeName>
        <fullName evidence="3">Replication termination factor 2 domain-containing protein 1</fullName>
    </alternativeName>
</protein>
<name>A0A9P0H179_NEZVI</name>
<dbReference type="GO" id="GO:0006274">
    <property type="term" value="P:DNA replication termination"/>
    <property type="evidence" value="ECO:0007669"/>
    <property type="project" value="TreeGrafter"/>
</dbReference>
<accession>A0A9P0H179</accession>
<evidence type="ECO:0000313" key="5">
    <source>
        <dbReference type="EMBL" id="CAH1391096.1"/>
    </source>
</evidence>
<dbReference type="EMBL" id="OV725077">
    <property type="protein sequence ID" value="CAH1391096.1"/>
    <property type="molecule type" value="Genomic_DNA"/>
</dbReference>
<dbReference type="GO" id="GO:0005634">
    <property type="term" value="C:nucleus"/>
    <property type="evidence" value="ECO:0007669"/>
    <property type="project" value="TreeGrafter"/>
</dbReference>
<dbReference type="InterPro" id="IPR027799">
    <property type="entry name" value="Rtf2_RING-finger"/>
</dbReference>
<proteinExistence type="inferred from homology"/>
<dbReference type="Pfam" id="PF04641">
    <property type="entry name" value="Rtf2"/>
    <property type="match status" value="1"/>
</dbReference>
<dbReference type="CDD" id="cd16653">
    <property type="entry name" value="RING-like_Rtf2"/>
    <property type="match status" value="1"/>
</dbReference>
<reference evidence="5" key="1">
    <citation type="submission" date="2022-01" db="EMBL/GenBank/DDBJ databases">
        <authorList>
            <person name="King R."/>
        </authorList>
    </citation>
    <scope>NUCLEOTIDE SEQUENCE</scope>
</reference>
<organism evidence="5 6">
    <name type="scientific">Nezara viridula</name>
    <name type="common">Southern green stink bug</name>
    <name type="synonym">Cimex viridulus</name>
    <dbReference type="NCBI Taxonomy" id="85310"/>
    <lineage>
        <taxon>Eukaryota</taxon>
        <taxon>Metazoa</taxon>
        <taxon>Ecdysozoa</taxon>
        <taxon>Arthropoda</taxon>
        <taxon>Hexapoda</taxon>
        <taxon>Insecta</taxon>
        <taxon>Pterygota</taxon>
        <taxon>Neoptera</taxon>
        <taxon>Paraneoptera</taxon>
        <taxon>Hemiptera</taxon>
        <taxon>Heteroptera</taxon>
        <taxon>Panheteroptera</taxon>
        <taxon>Pentatomomorpha</taxon>
        <taxon>Pentatomoidea</taxon>
        <taxon>Pentatomidae</taxon>
        <taxon>Pentatominae</taxon>
        <taxon>Nezara</taxon>
    </lineage>
</organism>
<sequence length="308" mass="34601">MGCDGGTIPKRDELVRKKKKAEQKDKVAQRSFLWRHCNISQTPLHDPVVACGLGRLYNKDALIMALLDKTLLPETALHIKSLKDVKELKLTHNPAFEASIDKGDQYVDHQSSPYICPVIGHEMNGNFKFCFSWGCGCVVSERAMKQLKSNLCHKCQSPVAAEDIVTLNPDGEDLELMKTRLEARLAKIKAEKKSKKIKKEIKEEIDIDSINPPENGCSSSSEIIPKVEKTVTVKVEKTVPIKVEKNGFKRPAEGNLSMKTEDFKKTKSEYSVAKDPNASTVYKSLFTSSSKAQNQTKAHWITYNPFYN</sequence>
<evidence type="ECO:0000256" key="2">
    <source>
        <dbReference type="ARBA" id="ARBA00015157"/>
    </source>
</evidence>
<keyword evidence="4" id="KW-0175">Coiled coil</keyword>
<dbReference type="OrthoDB" id="247013at2759"/>
<dbReference type="PANTHER" id="PTHR12775:SF0">
    <property type="entry name" value="REPLICATION TERMINATION FACTOR 2"/>
    <property type="match status" value="1"/>
</dbReference>
<evidence type="ECO:0000256" key="3">
    <source>
        <dbReference type="ARBA" id="ARBA00030367"/>
    </source>
</evidence>
<feature type="coiled-coil region" evidence="4">
    <location>
        <begin position="171"/>
        <end position="198"/>
    </location>
</feature>
<dbReference type="PANTHER" id="PTHR12775">
    <property type="entry name" value="PROTEIN C20ORF43 HOMOLOG"/>
    <property type="match status" value="1"/>
</dbReference>
<keyword evidence="6" id="KW-1185">Reference proteome</keyword>